<dbReference type="Pfam" id="PF11829">
    <property type="entry name" value="DUF3349"/>
    <property type="match status" value="1"/>
</dbReference>
<sequence>MPDKNVVARVIDWLNMGYPQDVPLGDRAAVMAVLRHNLNDAQLEEVVLRLMKSREARGEEYVSDNRINEYIRKVVDQVPTPEDISRVAQILGANGLKISSHHLTGEDPSEGSEYIAAEDAQTTGVDAAERAAGVEEK</sequence>
<dbReference type="EMBL" id="CP061539">
    <property type="protein sequence ID" value="QNV37775.1"/>
    <property type="molecule type" value="Genomic_DNA"/>
</dbReference>
<protein>
    <submittedName>
        <fullName evidence="2">DUF3349 domain-containing protein</fullName>
    </submittedName>
</protein>
<evidence type="ECO:0000313" key="3">
    <source>
        <dbReference type="Proteomes" id="UP000516404"/>
    </source>
</evidence>
<dbReference type="GeneID" id="96622638"/>
<dbReference type="Gene3D" id="1.10.150.430">
    <property type="entry name" value="DUF3349, helical bundle"/>
    <property type="match status" value="1"/>
</dbReference>
<dbReference type="RefSeq" id="WP_190724594.1">
    <property type="nucleotide sequence ID" value="NZ_CP061539.1"/>
</dbReference>
<evidence type="ECO:0000256" key="1">
    <source>
        <dbReference type="SAM" id="MobiDB-lite"/>
    </source>
</evidence>
<feature type="compositionally biased region" description="Basic and acidic residues" evidence="1">
    <location>
        <begin position="127"/>
        <end position="137"/>
    </location>
</feature>
<dbReference type="AlphaFoldDB" id="A0A7H2BDM9"/>
<dbReference type="InterPro" id="IPR044918">
    <property type="entry name" value="DUF3349_helical"/>
</dbReference>
<reference evidence="2 3" key="1">
    <citation type="submission" date="2020-09" db="EMBL/GenBank/DDBJ databases">
        <title>Investigation of environmental microbes.</title>
        <authorList>
            <person name="Ou Y."/>
            <person name="Kang Q."/>
        </authorList>
    </citation>
    <scope>NUCLEOTIDE SEQUENCE [LARGE SCALE GENOMIC DNA]</scope>
    <source>
        <strain evidence="2 3">KJZ-14</strain>
    </source>
</reference>
<accession>A0A7H2BDM9</accession>
<feature type="region of interest" description="Disordered" evidence="1">
    <location>
        <begin position="99"/>
        <end position="137"/>
    </location>
</feature>
<keyword evidence="3" id="KW-1185">Reference proteome</keyword>
<evidence type="ECO:0000313" key="2">
    <source>
        <dbReference type="EMBL" id="QNV37775.1"/>
    </source>
</evidence>
<dbReference type="Proteomes" id="UP000516404">
    <property type="component" value="Chromosome"/>
</dbReference>
<gene>
    <name evidence="2" type="ORF">IDM49_00175</name>
</gene>
<dbReference type="InterPro" id="IPR021784">
    <property type="entry name" value="DUF3349"/>
</dbReference>
<name>A0A7H2BDM9_9MICC</name>
<dbReference type="KEGG" id="rter:IDM49_00175"/>
<organism evidence="2 3">
    <name type="scientific">Rothia terrae</name>
    <dbReference type="NCBI Taxonomy" id="396015"/>
    <lineage>
        <taxon>Bacteria</taxon>
        <taxon>Bacillati</taxon>
        <taxon>Actinomycetota</taxon>
        <taxon>Actinomycetes</taxon>
        <taxon>Micrococcales</taxon>
        <taxon>Micrococcaceae</taxon>
        <taxon>Rothia</taxon>
    </lineage>
</organism>
<proteinExistence type="predicted"/>